<accession>A0A150KMW8</accession>
<keyword evidence="3 4" id="KW-0732">Signal</keyword>
<feature type="signal peptide" evidence="4">
    <location>
        <begin position="1"/>
        <end position="21"/>
    </location>
</feature>
<evidence type="ECO:0000259" key="5">
    <source>
        <dbReference type="Pfam" id="PF00496"/>
    </source>
</evidence>
<organism evidence="6 8">
    <name type="scientific">Heyndrickxia sporothermodurans</name>
    <dbReference type="NCBI Taxonomy" id="46224"/>
    <lineage>
        <taxon>Bacteria</taxon>
        <taxon>Bacillati</taxon>
        <taxon>Bacillota</taxon>
        <taxon>Bacilli</taxon>
        <taxon>Bacillales</taxon>
        <taxon>Bacillaceae</taxon>
        <taxon>Heyndrickxia</taxon>
    </lineage>
</organism>
<name>A0A150KMW8_9BACI</name>
<dbReference type="Proteomes" id="UP000595512">
    <property type="component" value="Chromosome"/>
</dbReference>
<evidence type="ECO:0000256" key="2">
    <source>
        <dbReference type="ARBA" id="ARBA00022448"/>
    </source>
</evidence>
<evidence type="ECO:0000313" key="6">
    <source>
        <dbReference type="EMBL" id="KYC97245.1"/>
    </source>
</evidence>
<dbReference type="Gene3D" id="3.40.190.10">
    <property type="entry name" value="Periplasmic binding protein-like II"/>
    <property type="match status" value="1"/>
</dbReference>
<gene>
    <name evidence="6" type="ORF">B4102_0900</name>
    <name evidence="7" type="ORF">JGZ69_13670</name>
</gene>
<proteinExistence type="inferred from homology"/>
<dbReference type="InterPro" id="IPR030678">
    <property type="entry name" value="Peptide/Ni-bd"/>
</dbReference>
<reference evidence="6 8" key="1">
    <citation type="submission" date="2016-01" db="EMBL/GenBank/DDBJ databases">
        <title>Genome Sequences of Twelve Sporeforming Bacillus Species Isolated from Foods.</title>
        <authorList>
            <person name="Berendsen E.M."/>
            <person name="Wells-Bennik M.H."/>
            <person name="Krawcyk A.O."/>
            <person name="De Jong A."/>
            <person name="Holsappel S."/>
            <person name="Eijlander R.T."/>
            <person name="Kuipers O.P."/>
        </authorList>
    </citation>
    <scope>NUCLEOTIDE SEQUENCE [LARGE SCALE GENOMIC DNA]</scope>
    <source>
        <strain evidence="6 8">B4102</strain>
    </source>
</reference>
<dbReference type="RefSeq" id="WP_084347791.1">
    <property type="nucleotide sequence ID" value="NZ_CP066701.1"/>
</dbReference>
<dbReference type="Gene3D" id="3.90.76.10">
    <property type="entry name" value="Dipeptide-binding Protein, Domain 1"/>
    <property type="match status" value="1"/>
</dbReference>
<dbReference type="PATRIC" id="fig|46224.3.peg.4309"/>
<dbReference type="PANTHER" id="PTHR30290">
    <property type="entry name" value="PERIPLASMIC BINDING COMPONENT OF ABC TRANSPORTER"/>
    <property type="match status" value="1"/>
</dbReference>
<feature type="chain" id="PRO_5038707046" evidence="4">
    <location>
        <begin position="22"/>
        <end position="575"/>
    </location>
</feature>
<protein>
    <submittedName>
        <fullName evidence="7">Oligopeptide ABC transporter substrate-binding protein</fullName>
    </submittedName>
</protein>
<dbReference type="PROSITE" id="PS51257">
    <property type="entry name" value="PROKAR_LIPOPROTEIN"/>
    <property type="match status" value="1"/>
</dbReference>
<comment type="similarity">
    <text evidence="1">Belongs to the bacterial solute-binding protein 5 family.</text>
</comment>
<dbReference type="KEGG" id="hspo:JGZ69_13670"/>
<evidence type="ECO:0000313" key="8">
    <source>
        <dbReference type="Proteomes" id="UP000075666"/>
    </source>
</evidence>
<dbReference type="GO" id="GO:0042597">
    <property type="term" value="C:periplasmic space"/>
    <property type="evidence" value="ECO:0007669"/>
    <property type="project" value="UniProtKB-ARBA"/>
</dbReference>
<dbReference type="OrthoDB" id="9796817at2"/>
<reference evidence="7 9" key="2">
    <citation type="submission" date="2020-12" db="EMBL/GenBank/DDBJ databases">
        <title>Taxonomic evaluation of the Bacillus sporothermodurans group of bacteria based on whole genome sequences.</title>
        <authorList>
            <person name="Fiedler G."/>
            <person name="Herbstmann A.-D."/>
            <person name="Doll E."/>
            <person name="Wenning M."/>
            <person name="Brinks E."/>
            <person name="Kabisch J."/>
            <person name="Breitenwieser F."/>
            <person name="Lappann M."/>
            <person name="Boehnlein C."/>
            <person name="Franz C."/>
        </authorList>
    </citation>
    <scope>NUCLEOTIDE SEQUENCE [LARGE SCALE GENOMIC DNA]</scope>
    <source>
        <strain evidence="7 9">DSM 10599</strain>
    </source>
</reference>
<dbReference type="GO" id="GO:1904680">
    <property type="term" value="F:peptide transmembrane transporter activity"/>
    <property type="evidence" value="ECO:0007669"/>
    <property type="project" value="TreeGrafter"/>
</dbReference>
<keyword evidence="2" id="KW-0813">Transport</keyword>
<evidence type="ECO:0000313" key="7">
    <source>
        <dbReference type="EMBL" id="QQX23884.1"/>
    </source>
</evidence>
<sequence length="575" mass="65995">MRRKSILLLTALMLMLSIFLAACGGKDKANTNEKGKDTDKQGENASAPKDGGTLVYALDSAPKGLFNINFEKDTVDHEVVDFFDDDLIKYDDQLKAQPNIASWETKDNKVYKFTFKKGVKWHNGEELTVDDWIFAIETLANKDYEGPRYENVKNIEGAPAYRNKKAKTITGLKKIDDYNIEITFDKARVNNLENLWTHPMSRKEFEGIAVKDMMSSPQVRQKPIGTGPFKVNKIVPGESIEFVRNEDYWQGKPHIEKIILKVIDPSLVVGELKNEKLDLTKFHMSIYDEVKKLNNVEVLKAPGLSYFYVGFRLGTWDGDKNKNVMNFDKYQNKKLRQAMAYAINREEWTKAFFFGLGKPVNRPVPSAHWIAADNSELPNQYEYDPEKAKKLLDEAGYKDTNGDGFREDPNGKEFVVNFSHYATDNPTFESRAKALTQYWEAVGLKTKLKMIDSNLYYDMLDKADKSLEVFYGGWSTGTDPDPSGLWTSDALWNYPRWVNEQNDKLLADALDVKIVGTDQEKRKQLYVEWQKLVNEELPMIPIGETDEVYAVSKRLKGVKLDVSGTNRPHEWWIEQ</sequence>
<evidence type="ECO:0000256" key="3">
    <source>
        <dbReference type="ARBA" id="ARBA00022729"/>
    </source>
</evidence>
<dbReference type="STRING" id="46224.B4102_0900"/>
<dbReference type="Gene3D" id="3.10.105.10">
    <property type="entry name" value="Dipeptide-binding Protein, Domain 3"/>
    <property type="match status" value="1"/>
</dbReference>
<dbReference type="AlphaFoldDB" id="A0A150KMW8"/>
<dbReference type="Proteomes" id="UP000075666">
    <property type="component" value="Unassembled WGS sequence"/>
</dbReference>
<dbReference type="InterPro" id="IPR000914">
    <property type="entry name" value="SBP_5_dom"/>
</dbReference>
<dbReference type="InterPro" id="IPR050034">
    <property type="entry name" value="Opp4A"/>
</dbReference>
<keyword evidence="8" id="KW-1185">Reference proteome</keyword>
<dbReference type="GO" id="GO:0043190">
    <property type="term" value="C:ATP-binding cassette (ABC) transporter complex"/>
    <property type="evidence" value="ECO:0007669"/>
    <property type="project" value="InterPro"/>
</dbReference>
<evidence type="ECO:0000313" key="9">
    <source>
        <dbReference type="Proteomes" id="UP000595512"/>
    </source>
</evidence>
<dbReference type="EMBL" id="CP066701">
    <property type="protein sequence ID" value="QQX23884.1"/>
    <property type="molecule type" value="Genomic_DNA"/>
</dbReference>
<dbReference type="NCBIfam" id="NF045467">
    <property type="entry name" value="Opp4A"/>
    <property type="match status" value="1"/>
</dbReference>
<dbReference type="Pfam" id="PF00496">
    <property type="entry name" value="SBP_bac_5"/>
    <property type="match status" value="1"/>
</dbReference>
<dbReference type="GO" id="GO:0015833">
    <property type="term" value="P:peptide transport"/>
    <property type="evidence" value="ECO:0007669"/>
    <property type="project" value="TreeGrafter"/>
</dbReference>
<feature type="domain" description="Solute-binding protein family 5" evidence="5">
    <location>
        <begin position="102"/>
        <end position="488"/>
    </location>
</feature>
<dbReference type="EMBL" id="LQYN01000086">
    <property type="protein sequence ID" value="KYC97245.1"/>
    <property type="molecule type" value="Genomic_DNA"/>
</dbReference>
<dbReference type="PANTHER" id="PTHR30290:SF9">
    <property type="entry name" value="OLIGOPEPTIDE-BINDING PROTEIN APPA"/>
    <property type="match status" value="1"/>
</dbReference>
<evidence type="ECO:0000256" key="1">
    <source>
        <dbReference type="ARBA" id="ARBA00005695"/>
    </source>
</evidence>
<evidence type="ECO:0000256" key="4">
    <source>
        <dbReference type="SAM" id="SignalP"/>
    </source>
</evidence>
<dbReference type="InterPro" id="IPR039424">
    <property type="entry name" value="SBP_5"/>
</dbReference>
<dbReference type="SUPFAM" id="SSF53850">
    <property type="entry name" value="Periplasmic binding protein-like II"/>
    <property type="match status" value="1"/>
</dbReference>
<dbReference type="PIRSF" id="PIRSF002741">
    <property type="entry name" value="MppA"/>
    <property type="match status" value="1"/>
</dbReference>